<reference evidence="1 2" key="1">
    <citation type="submission" date="2021-03" db="EMBL/GenBank/DDBJ databases">
        <title>Whole genome shotgun sequence of Actinoplanes toevensis NBRC 105298.</title>
        <authorList>
            <person name="Komaki H."/>
            <person name="Tamura T."/>
        </authorList>
    </citation>
    <scope>NUCLEOTIDE SEQUENCE [LARGE SCALE GENOMIC DNA]</scope>
    <source>
        <strain evidence="1 2">NBRC 105298</strain>
    </source>
</reference>
<dbReference type="InterPro" id="IPR006549">
    <property type="entry name" value="HAD-SF_hydro_IIIA"/>
</dbReference>
<evidence type="ECO:0000313" key="2">
    <source>
        <dbReference type="Proteomes" id="UP000677082"/>
    </source>
</evidence>
<dbReference type="InterPro" id="IPR006439">
    <property type="entry name" value="HAD-SF_hydro_IA"/>
</dbReference>
<organism evidence="1 2">
    <name type="scientific">Paractinoplanes toevensis</name>
    <dbReference type="NCBI Taxonomy" id="571911"/>
    <lineage>
        <taxon>Bacteria</taxon>
        <taxon>Bacillati</taxon>
        <taxon>Actinomycetota</taxon>
        <taxon>Actinomycetes</taxon>
        <taxon>Micromonosporales</taxon>
        <taxon>Micromonosporaceae</taxon>
        <taxon>Paractinoplanes</taxon>
    </lineage>
</organism>
<protein>
    <recommendedName>
        <fullName evidence="3">HAD family hydrolase</fullName>
    </recommendedName>
</protein>
<dbReference type="InterPro" id="IPR036412">
    <property type="entry name" value="HAD-like_sf"/>
</dbReference>
<gene>
    <name evidence="1" type="ORF">Ato02nite_061790</name>
</gene>
<dbReference type="PANTHER" id="PTHR46649:SF4">
    <property type="entry name" value="HALOACID DEHALOGENASE-LIKE HYDROLASE (HAD) SUPERFAMILY PROTEIN"/>
    <property type="match status" value="1"/>
</dbReference>
<name>A0A919W8K8_9ACTN</name>
<dbReference type="EMBL" id="BOQN01000081">
    <property type="protein sequence ID" value="GIM94386.1"/>
    <property type="molecule type" value="Genomic_DNA"/>
</dbReference>
<dbReference type="NCBIfam" id="TIGR01509">
    <property type="entry name" value="HAD-SF-IA-v3"/>
    <property type="match status" value="1"/>
</dbReference>
<keyword evidence="2" id="KW-1185">Reference proteome</keyword>
<dbReference type="NCBIfam" id="TIGR01549">
    <property type="entry name" value="HAD-SF-IA-v1"/>
    <property type="match status" value="1"/>
</dbReference>
<dbReference type="Pfam" id="PF00702">
    <property type="entry name" value="Hydrolase"/>
    <property type="match status" value="1"/>
</dbReference>
<dbReference type="InterPro" id="IPR023214">
    <property type="entry name" value="HAD_sf"/>
</dbReference>
<dbReference type="PRINTS" id="PR00413">
    <property type="entry name" value="HADHALOGNASE"/>
</dbReference>
<proteinExistence type="predicted"/>
<dbReference type="AlphaFoldDB" id="A0A919W8K8"/>
<evidence type="ECO:0000313" key="1">
    <source>
        <dbReference type="EMBL" id="GIM94386.1"/>
    </source>
</evidence>
<dbReference type="RefSeq" id="WP_213010175.1">
    <property type="nucleotide sequence ID" value="NZ_BOQN01000081.1"/>
</dbReference>
<sequence length="228" mass="24090">MLVDAGRVLVHPDDQLFRQEALAVGCTLAAGAATIALGRTVWEGAAASDPIAFWNSTAKIDAWSRHAGLATRSGRAVWERVHRRDREDTPLWSKPDPGAAVALQRLRQAGYLIAVVSNNDGRLHHQLTASGLIHHVNAVVDSAQVGLAKPSPEIFDHAATQLGVRLDQCVMIGDDPYFDIHASLHAGAAAALLIDPGDDRPCTWPTIAYPDLGGAADAVLDRGAGPAA</sequence>
<dbReference type="NCBIfam" id="TIGR01662">
    <property type="entry name" value="HAD-SF-IIIA"/>
    <property type="match status" value="1"/>
</dbReference>
<dbReference type="Proteomes" id="UP000677082">
    <property type="component" value="Unassembled WGS sequence"/>
</dbReference>
<accession>A0A919W8K8</accession>
<evidence type="ECO:0008006" key="3">
    <source>
        <dbReference type="Google" id="ProtNLM"/>
    </source>
</evidence>
<dbReference type="PANTHER" id="PTHR46649">
    <property type="match status" value="1"/>
</dbReference>
<dbReference type="SUPFAM" id="SSF56784">
    <property type="entry name" value="HAD-like"/>
    <property type="match status" value="1"/>
</dbReference>
<dbReference type="Gene3D" id="3.40.50.1000">
    <property type="entry name" value="HAD superfamily/HAD-like"/>
    <property type="match status" value="1"/>
</dbReference>
<comment type="caution">
    <text evidence="1">The sequence shown here is derived from an EMBL/GenBank/DDBJ whole genome shotgun (WGS) entry which is preliminary data.</text>
</comment>